<name>A0ABY8R9W8_9FLAO</name>
<sequence length="254" mass="29278">MVRIILLFALCFSASLFSQQVSGTVTDEEKSPLPAVLVFNMKTEQKTYTNLNGEFTIEASVNSELRFIRQGFERRSKVIRERDFTNPLIVSILRIPGEIEEVKIAYKPIGDLNKDLKNYGDTKSVKKLKGETAKYIRSESTEEVLAPKSGEFVQPVGQGFFIGGPNSQWDDVDFMQFLIENLGNDFFTDDLQLNPSEIQPFIYYVFQNFERREVLFRGICTQYDLSRFIKEAISKLEVYRKNLPNVPPKKKKNK</sequence>
<organism evidence="2 3">
    <name type="scientific">Chryseobacterium gotjawalense</name>
    <dbReference type="NCBI Taxonomy" id="3042315"/>
    <lineage>
        <taxon>Bacteria</taxon>
        <taxon>Pseudomonadati</taxon>
        <taxon>Bacteroidota</taxon>
        <taxon>Flavobacteriia</taxon>
        <taxon>Flavobacteriales</taxon>
        <taxon>Weeksellaceae</taxon>
        <taxon>Chryseobacterium group</taxon>
        <taxon>Chryseobacterium</taxon>
    </lineage>
</organism>
<protein>
    <submittedName>
        <fullName evidence="2">Carboxypeptidase-like regulatory domain-containing protein</fullName>
    </submittedName>
</protein>
<proteinExistence type="predicted"/>
<dbReference type="SUPFAM" id="SSF49464">
    <property type="entry name" value="Carboxypeptidase regulatory domain-like"/>
    <property type="match status" value="1"/>
</dbReference>
<accession>A0ABY8R9W8</accession>
<feature type="signal peptide" evidence="1">
    <location>
        <begin position="1"/>
        <end position="18"/>
    </location>
</feature>
<dbReference type="InterPro" id="IPR008969">
    <property type="entry name" value="CarboxyPept-like_regulatory"/>
</dbReference>
<keyword evidence="3" id="KW-1185">Reference proteome</keyword>
<keyword evidence="1" id="KW-0732">Signal</keyword>
<dbReference type="Pfam" id="PF13715">
    <property type="entry name" value="CarbopepD_reg_2"/>
    <property type="match status" value="1"/>
</dbReference>
<feature type="chain" id="PRO_5045347796" evidence="1">
    <location>
        <begin position="19"/>
        <end position="254"/>
    </location>
</feature>
<evidence type="ECO:0000313" key="2">
    <source>
        <dbReference type="EMBL" id="WHF50479.1"/>
    </source>
</evidence>
<dbReference type="EMBL" id="CP124855">
    <property type="protein sequence ID" value="WHF50479.1"/>
    <property type="molecule type" value="Genomic_DNA"/>
</dbReference>
<reference evidence="2 3" key="1">
    <citation type="submission" date="2023-05" db="EMBL/GenBank/DDBJ databases">
        <title>Genomic insight into Chryseobacterium sp. wdc7 isolated forest soil (Gotjawal).</title>
        <authorList>
            <person name="Park S.-J."/>
        </authorList>
    </citation>
    <scope>NUCLEOTIDE SEQUENCE [LARGE SCALE GENOMIC DNA]</scope>
    <source>
        <strain evidence="3">wdc7</strain>
    </source>
</reference>
<gene>
    <name evidence="2" type="ORF">QGN23_08510</name>
</gene>
<dbReference type="Proteomes" id="UP001241656">
    <property type="component" value="Chromosome"/>
</dbReference>
<dbReference type="RefSeq" id="WP_282903903.1">
    <property type="nucleotide sequence ID" value="NZ_CP124855.1"/>
</dbReference>
<evidence type="ECO:0000256" key="1">
    <source>
        <dbReference type="SAM" id="SignalP"/>
    </source>
</evidence>
<evidence type="ECO:0000313" key="3">
    <source>
        <dbReference type="Proteomes" id="UP001241656"/>
    </source>
</evidence>